<gene>
    <name evidence="1" type="ORF">IFM46972_08989</name>
</gene>
<comment type="caution">
    <text evidence="1">The sequence shown here is derived from an EMBL/GenBank/DDBJ whole genome shotgun (WGS) entry which is preliminary data.</text>
</comment>
<accession>A0A8H3PFA9</accession>
<dbReference type="Proteomes" id="UP000465221">
    <property type="component" value="Unassembled WGS sequence"/>
</dbReference>
<dbReference type="SUPFAM" id="SSF53067">
    <property type="entry name" value="Actin-like ATPase domain"/>
    <property type="match status" value="1"/>
</dbReference>
<evidence type="ECO:0000313" key="2">
    <source>
        <dbReference type="Proteomes" id="UP000465221"/>
    </source>
</evidence>
<dbReference type="Gene3D" id="3.30.420.40">
    <property type="match status" value="2"/>
</dbReference>
<name>A0A8H3PFA9_9EURO</name>
<dbReference type="EMBL" id="BLKC01000082">
    <property type="protein sequence ID" value="GFF50199.1"/>
    <property type="molecule type" value="Genomic_DNA"/>
</dbReference>
<evidence type="ECO:0008006" key="3">
    <source>
        <dbReference type="Google" id="ProtNLM"/>
    </source>
</evidence>
<dbReference type="InterPro" id="IPR043129">
    <property type="entry name" value="ATPase_NBD"/>
</dbReference>
<proteinExistence type="predicted"/>
<reference evidence="1 2" key="1">
    <citation type="submission" date="2020-01" db="EMBL/GenBank/DDBJ databases">
        <title>Draft genome sequence of Aspergillus udagawae IFM 46972.</title>
        <authorList>
            <person name="Takahashi H."/>
            <person name="Yaguchi T."/>
        </authorList>
    </citation>
    <scope>NUCLEOTIDE SEQUENCE [LARGE SCALE GENOMIC DNA]</scope>
    <source>
        <strain evidence="1 2">IFM 46972</strain>
    </source>
</reference>
<protein>
    <recommendedName>
        <fullName evidence="3">Actin-like ATPase domain-containing protein</fullName>
    </recommendedName>
</protein>
<dbReference type="Gene3D" id="3.90.640.10">
    <property type="entry name" value="Actin, Chain A, domain 4"/>
    <property type="match status" value="1"/>
</dbReference>
<dbReference type="AlphaFoldDB" id="A0A8H3PFA9"/>
<dbReference type="CDD" id="cd10170">
    <property type="entry name" value="ASKHA_NBD_HSP70"/>
    <property type="match status" value="1"/>
</dbReference>
<dbReference type="PANTHER" id="PTHR42749:SF1">
    <property type="entry name" value="CELL SHAPE-DETERMINING PROTEIN MREB"/>
    <property type="match status" value="1"/>
</dbReference>
<dbReference type="PANTHER" id="PTHR42749">
    <property type="entry name" value="CELL SHAPE-DETERMINING PROTEIN MREB"/>
    <property type="match status" value="1"/>
</dbReference>
<sequence length="642" mass="72123">MDEKEVVAIHKPWDDDWRPDIVVGVDFGMTCTGIMSSISLRCVIAYEVAGVAYSIGPEWLPPRTIQRWPGKLISELANKVPTAIEYEPASHSVKSWGFLCNTEDPASDIKEYFKLHLAPGSHPDGKITRTEAQRWLQDYIRCICQHVTAHFRDTLPSFASCKVEWVFSVPTTWKDVRMVEETRHLLQRAVNTGSPWMLPEYNRAVIGLTEAEAAAVYACKEHYQVNDIVLVCDAGGGTTVGRAQSVCISRPPLLTVEDVNILQLKSGRGEPTRLDQFGSVEGRPIGSVFVDRGMHSLICERLSKVHDRLDMSPSHTAWRMILGRFQRLKCAFGTSAAANTPSLKLDIPGLKPGPDLPEADIYDGQMSISWDDLQHCFDTKIAEMFDLLDGQIRHMHDRFATERISYLILSGGFGSSPYVRKRLMERYSIEIGNGHGNTTAMRILMAEEPQLAVVHGLVLDRIQLLKRGVVTFGSRCSPVSYGIICDQLYVPEKHAGELIRQDPHDQLSYAIDQVDWLVVQGSPVPATGFSKEFQLKLEPGREAETFQVHIVMSMYPPTLLPKSMSHKGVERVCTLHISTEGVDKKLKNRHWYSRKPVFWKGTFSVRVVVGPADLTFQLWSKDQRIRSSSHPPIAVKWMSAGF</sequence>
<evidence type="ECO:0000313" key="1">
    <source>
        <dbReference type="EMBL" id="GFF50199.1"/>
    </source>
</evidence>
<organism evidence="1 2">
    <name type="scientific">Aspergillus udagawae</name>
    <dbReference type="NCBI Taxonomy" id="91492"/>
    <lineage>
        <taxon>Eukaryota</taxon>
        <taxon>Fungi</taxon>
        <taxon>Dikarya</taxon>
        <taxon>Ascomycota</taxon>
        <taxon>Pezizomycotina</taxon>
        <taxon>Eurotiomycetes</taxon>
        <taxon>Eurotiomycetidae</taxon>
        <taxon>Eurotiales</taxon>
        <taxon>Aspergillaceae</taxon>
        <taxon>Aspergillus</taxon>
        <taxon>Aspergillus subgen. Fumigati</taxon>
    </lineage>
</organism>